<dbReference type="Pfam" id="PF03938">
    <property type="entry name" value="OmpH"/>
    <property type="match status" value="1"/>
</dbReference>
<comment type="caution">
    <text evidence="4">The sequence shown here is derived from an EMBL/GenBank/DDBJ whole genome shotgun (WGS) entry which is preliminary data.</text>
</comment>
<comment type="similarity">
    <text evidence="1">Belongs to the Skp family.</text>
</comment>
<evidence type="ECO:0000313" key="4">
    <source>
        <dbReference type="EMBL" id="MDF2952870.1"/>
    </source>
</evidence>
<protein>
    <submittedName>
        <fullName evidence="4">Periplasmic chaperone for outer membrane protein</fullName>
    </submittedName>
</protein>
<dbReference type="GO" id="GO:0005829">
    <property type="term" value="C:cytosol"/>
    <property type="evidence" value="ECO:0007669"/>
    <property type="project" value="TreeGrafter"/>
</dbReference>
<dbReference type="InterPro" id="IPR005632">
    <property type="entry name" value="Chaperone_Skp"/>
</dbReference>
<dbReference type="Proteomes" id="UP001144110">
    <property type="component" value="Unassembled WGS sequence"/>
</dbReference>
<dbReference type="GO" id="GO:0050821">
    <property type="term" value="P:protein stabilization"/>
    <property type="evidence" value="ECO:0007669"/>
    <property type="project" value="TreeGrafter"/>
</dbReference>
<dbReference type="PANTHER" id="PTHR35089:SF1">
    <property type="entry name" value="CHAPERONE PROTEIN SKP"/>
    <property type="match status" value="1"/>
</dbReference>
<organism evidence="4 5">
    <name type="scientific">Candidatus Thermodesulfobacterium syntrophicum</name>
    <dbReference type="NCBI Taxonomy" id="3060442"/>
    <lineage>
        <taxon>Bacteria</taxon>
        <taxon>Pseudomonadati</taxon>
        <taxon>Thermodesulfobacteriota</taxon>
        <taxon>Thermodesulfobacteria</taxon>
        <taxon>Thermodesulfobacteriales</taxon>
        <taxon>Thermodesulfobacteriaceae</taxon>
        <taxon>Thermodesulfobacterium</taxon>
    </lineage>
</organism>
<keyword evidence="3" id="KW-0175">Coiled coil</keyword>
<dbReference type="EMBL" id="JAPHEG010000001">
    <property type="protein sequence ID" value="MDF2952870.1"/>
    <property type="molecule type" value="Genomic_DNA"/>
</dbReference>
<evidence type="ECO:0000256" key="3">
    <source>
        <dbReference type="SAM" id="Coils"/>
    </source>
</evidence>
<reference evidence="4" key="1">
    <citation type="submission" date="2022-11" db="EMBL/GenBank/DDBJ databases">
        <title>Candidatus Alkanophaga archaea from heated hydrothermal vent sediment oxidize petroleum alkanes.</title>
        <authorList>
            <person name="Zehnle H."/>
            <person name="Laso-Perez R."/>
            <person name="Lipp J."/>
            <person name="Teske A."/>
            <person name="Wegener G."/>
        </authorList>
    </citation>
    <scope>NUCLEOTIDE SEQUENCE</scope>
    <source>
        <strain evidence="4">MCA70</strain>
    </source>
</reference>
<dbReference type="GO" id="GO:0051082">
    <property type="term" value="F:unfolded protein binding"/>
    <property type="evidence" value="ECO:0007669"/>
    <property type="project" value="InterPro"/>
</dbReference>
<dbReference type="SUPFAM" id="SSF111384">
    <property type="entry name" value="OmpH-like"/>
    <property type="match status" value="1"/>
</dbReference>
<dbReference type="AlphaFoldDB" id="A0AAE3P2V7"/>
<name>A0AAE3P2V7_9BACT</name>
<evidence type="ECO:0000256" key="2">
    <source>
        <dbReference type="ARBA" id="ARBA00022729"/>
    </source>
</evidence>
<dbReference type="SMART" id="SM00935">
    <property type="entry name" value="OmpH"/>
    <property type="match status" value="1"/>
</dbReference>
<dbReference type="InterPro" id="IPR024930">
    <property type="entry name" value="Skp_dom_sf"/>
</dbReference>
<feature type="coiled-coil region" evidence="3">
    <location>
        <begin position="51"/>
        <end position="122"/>
    </location>
</feature>
<evidence type="ECO:0000256" key="1">
    <source>
        <dbReference type="ARBA" id="ARBA00009091"/>
    </source>
</evidence>
<evidence type="ECO:0000313" key="5">
    <source>
        <dbReference type="Proteomes" id="UP001144110"/>
    </source>
</evidence>
<accession>A0AAE3P2V7</accession>
<dbReference type="PANTHER" id="PTHR35089">
    <property type="entry name" value="CHAPERONE PROTEIN SKP"/>
    <property type="match status" value="1"/>
</dbReference>
<proteinExistence type="inferred from homology"/>
<dbReference type="Gene3D" id="3.30.910.20">
    <property type="entry name" value="Skp domain"/>
    <property type="match status" value="1"/>
</dbReference>
<keyword evidence="2" id="KW-0732">Signal</keyword>
<gene>
    <name evidence="4" type="ORF">OD816_000115</name>
</gene>
<sequence length="185" mass="22151">MHRSYLKIFLILVFLLGLIKCVYAQNTNTLKIGVIDVKKVIKNSKYGQEVMNKLQQKYNELSAKIQEKAKKIQALKDEIEKKSSLWSQEVKEKKQSEYQKMLRELKTMQEDAQYEMKEYEKKMLDPVFKELEKVIDEFVKVEKYDLILEKNQPGIYYVSNELDLTQKIIDLFDKHYEKLKKRQGK</sequence>